<reference evidence="1" key="2">
    <citation type="submission" date="2020-11" db="EMBL/GenBank/DDBJ databases">
        <authorList>
            <person name="McCartney M.A."/>
            <person name="Auch B."/>
            <person name="Kono T."/>
            <person name="Mallez S."/>
            <person name="Becker A."/>
            <person name="Gohl D.M."/>
            <person name="Silverstein K.A.T."/>
            <person name="Koren S."/>
            <person name="Bechman K.B."/>
            <person name="Herman A."/>
            <person name="Abrahante J.E."/>
            <person name="Garbe J."/>
        </authorList>
    </citation>
    <scope>NUCLEOTIDE SEQUENCE</scope>
    <source>
        <strain evidence="1">Duluth1</strain>
        <tissue evidence="1">Whole animal</tissue>
    </source>
</reference>
<proteinExistence type="predicted"/>
<dbReference type="Proteomes" id="UP000828390">
    <property type="component" value="Unassembled WGS sequence"/>
</dbReference>
<protein>
    <submittedName>
        <fullName evidence="1">Uncharacterized protein</fullName>
    </submittedName>
</protein>
<keyword evidence="2" id="KW-1185">Reference proteome</keyword>
<name>A0A9D4R5I7_DREPO</name>
<sequence>MLHKLTLNFANIWGIRIGDKRKRPVGPNRTKTRLLNTLLDRKLDSHKEGVCDCVWLGRP</sequence>
<evidence type="ECO:0000313" key="1">
    <source>
        <dbReference type="EMBL" id="KAH3855013.1"/>
    </source>
</evidence>
<dbReference type="AlphaFoldDB" id="A0A9D4R5I7"/>
<dbReference type="EMBL" id="JAIWYP010000003">
    <property type="protein sequence ID" value="KAH3855013.1"/>
    <property type="molecule type" value="Genomic_DNA"/>
</dbReference>
<reference evidence="1" key="1">
    <citation type="journal article" date="2019" name="bioRxiv">
        <title>The Genome of the Zebra Mussel, Dreissena polymorpha: A Resource for Invasive Species Research.</title>
        <authorList>
            <person name="McCartney M.A."/>
            <person name="Auch B."/>
            <person name="Kono T."/>
            <person name="Mallez S."/>
            <person name="Zhang Y."/>
            <person name="Obille A."/>
            <person name="Becker A."/>
            <person name="Abrahante J.E."/>
            <person name="Garbe J."/>
            <person name="Badalamenti J.P."/>
            <person name="Herman A."/>
            <person name="Mangelson H."/>
            <person name="Liachko I."/>
            <person name="Sullivan S."/>
            <person name="Sone E.D."/>
            <person name="Koren S."/>
            <person name="Silverstein K.A.T."/>
            <person name="Beckman K.B."/>
            <person name="Gohl D.M."/>
        </authorList>
    </citation>
    <scope>NUCLEOTIDE SEQUENCE</scope>
    <source>
        <strain evidence="1">Duluth1</strain>
        <tissue evidence="1">Whole animal</tissue>
    </source>
</reference>
<organism evidence="1 2">
    <name type="scientific">Dreissena polymorpha</name>
    <name type="common">Zebra mussel</name>
    <name type="synonym">Mytilus polymorpha</name>
    <dbReference type="NCBI Taxonomy" id="45954"/>
    <lineage>
        <taxon>Eukaryota</taxon>
        <taxon>Metazoa</taxon>
        <taxon>Spiralia</taxon>
        <taxon>Lophotrochozoa</taxon>
        <taxon>Mollusca</taxon>
        <taxon>Bivalvia</taxon>
        <taxon>Autobranchia</taxon>
        <taxon>Heteroconchia</taxon>
        <taxon>Euheterodonta</taxon>
        <taxon>Imparidentia</taxon>
        <taxon>Neoheterodontei</taxon>
        <taxon>Myida</taxon>
        <taxon>Dreissenoidea</taxon>
        <taxon>Dreissenidae</taxon>
        <taxon>Dreissena</taxon>
    </lineage>
</organism>
<gene>
    <name evidence="1" type="ORF">DPMN_097573</name>
</gene>
<accession>A0A9D4R5I7</accession>
<evidence type="ECO:0000313" key="2">
    <source>
        <dbReference type="Proteomes" id="UP000828390"/>
    </source>
</evidence>
<comment type="caution">
    <text evidence="1">The sequence shown here is derived from an EMBL/GenBank/DDBJ whole genome shotgun (WGS) entry which is preliminary data.</text>
</comment>